<reference evidence="3" key="1">
    <citation type="submission" date="2020-09" db="EMBL/GenBank/DDBJ databases">
        <title>A novel bacterium of genus Paenibacillus, isolated from South China Sea.</title>
        <authorList>
            <person name="Huang H."/>
            <person name="Mo K."/>
            <person name="Hu Y."/>
        </authorList>
    </citation>
    <scope>NUCLEOTIDE SEQUENCE</scope>
    <source>
        <strain evidence="3">IB182493</strain>
    </source>
</reference>
<feature type="domain" description="WsaF C-terminal" evidence="2">
    <location>
        <begin position="298"/>
        <end position="425"/>
    </location>
</feature>
<dbReference type="SUPFAM" id="SSF53756">
    <property type="entry name" value="UDP-Glycosyltransferase/glycogen phosphorylase"/>
    <property type="match status" value="1"/>
</dbReference>
<evidence type="ECO:0000256" key="1">
    <source>
        <dbReference type="SAM" id="MobiDB-lite"/>
    </source>
</evidence>
<feature type="compositionally biased region" description="Basic residues" evidence="1">
    <location>
        <begin position="1"/>
        <end position="10"/>
    </location>
</feature>
<dbReference type="Proteomes" id="UP000632125">
    <property type="component" value="Unassembled WGS sequence"/>
</dbReference>
<evidence type="ECO:0000259" key="2">
    <source>
        <dbReference type="Pfam" id="PF22772"/>
    </source>
</evidence>
<evidence type="ECO:0000313" key="4">
    <source>
        <dbReference type="Proteomes" id="UP000632125"/>
    </source>
</evidence>
<organism evidence="3 4">
    <name type="scientific">Paenibacillus arenilitoris</name>
    <dbReference type="NCBI Taxonomy" id="2772299"/>
    <lineage>
        <taxon>Bacteria</taxon>
        <taxon>Bacillati</taxon>
        <taxon>Bacillota</taxon>
        <taxon>Bacilli</taxon>
        <taxon>Bacillales</taxon>
        <taxon>Paenibacillaceae</taxon>
        <taxon>Paenibacillus</taxon>
    </lineage>
</organism>
<proteinExistence type="predicted"/>
<dbReference type="AlphaFoldDB" id="A0A927CQ95"/>
<gene>
    <name evidence="3" type="ORF">IDH41_23345</name>
</gene>
<evidence type="ECO:0000313" key="3">
    <source>
        <dbReference type="EMBL" id="MBD2871530.1"/>
    </source>
</evidence>
<dbReference type="InterPro" id="IPR055050">
    <property type="entry name" value="WsaF_C"/>
</dbReference>
<dbReference type="Gene3D" id="3.40.50.2000">
    <property type="entry name" value="Glycogen Phosphorylase B"/>
    <property type="match status" value="1"/>
</dbReference>
<dbReference type="EMBL" id="JACXIY010000032">
    <property type="protein sequence ID" value="MBD2871530.1"/>
    <property type="molecule type" value="Genomic_DNA"/>
</dbReference>
<feature type="region of interest" description="Disordered" evidence="1">
    <location>
        <begin position="1"/>
        <end position="54"/>
    </location>
</feature>
<feature type="compositionally biased region" description="Basic residues" evidence="1">
    <location>
        <begin position="20"/>
        <end position="32"/>
    </location>
</feature>
<keyword evidence="4" id="KW-1185">Reference proteome</keyword>
<accession>A0A927CQ95</accession>
<name>A0A927CQ95_9BACL</name>
<protein>
    <submittedName>
        <fullName evidence="3">Glycosyltransferase</fullName>
    </submittedName>
</protein>
<dbReference type="Pfam" id="PF22772">
    <property type="entry name" value="WsaF_C"/>
    <property type="match status" value="1"/>
</dbReference>
<dbReference type="Gene3D" id="3.40.50.11090">
    <property type="match status" value="1"/>
</dbReference>
<comment type="caution">
    <text evidence="3">The sequence shown here is derived from an EMBL/GenBank/DDBJ whole genome shotgun (WGS) entry which is preliminary data.</text>
</comment>
<dbReference type="RefSeq" id="WP_190865404.1">
    <property type="nucleotide sequence ID" value="NZ_JACXIY010000032.1"/>
</dbReference>
<sequence length="466" mass="52864">MAILQQKRRSAATNKGMTRFNKKSGVVRKTMRSRPATERLKRRLKKGKTPERKHLTRRMRARKRSVKRRIVGRQTLAPQVTTHHIDPMVSEGITFSTLLDFTSMDLHNSRVATSNVSGGPYETAIWFIPQIANVYYGGFHTIFRYAEYLHRTRGIRSNFAVTMSGNAEQYRSQIAQAFPLLSDCALIAVPDINNLSAIPPHDIGFCTLWITAYPLLKFNGVRKKIYFMQDYEPYFYPAGSVSSQAQATYRFGFTAICNTVSLKNSYEAHGGTAVHFTPALNTKVFHPHSRPKHKDKLRLFFYGRPNAYRNCFELGTAAIRLIKNVLGDRVEIISAGSTWDHSAYGIDGLVTHYGFMPYEQTGELYRSCDAGLVLMATRHPSYPPLELAACGALVITNVNEWNNWIWKDGVNCLLTEMSASSIAEKVIQGLTDIKLRHRITTQSIHDMTNNHSNWDSELKRVTEAVF</sequence>